<reference evidence="2 3" key="1">
    <citation type="journal article" date="2014" name="Appl. Microbiol. Biotechnol.">
        <title>Transformable facultative thermophile Geobacillus stearothermophilus NUB3621 as a host strain for metabolic engineering.</title>
        <authorList>
            <person name="Blanchard K."/>
            <person name="Robic S."/>
            <person name="Matsumura I."/>
        </authorList>
    </citation>
    <scope>NUCLEOTIDE SEQUENCE [LARGE SCALE GENOMIC DNA]</scope>
    <source>
        <strain evidence="2 3">NUB3621</strain>
    </source>
</reference>
<organism evidence="2 3">
    <name type="scientific">Parageobacillus genomosp. 1</name>
    <dbReference type="NCBI Taxonomy" id="1295642"/>
    <lineage>
        <taxon>Bacteria</taxon>
        <taxon>Bacillati</taxon>
        <taxon>Bacillota</taxon>
        <taxon>Bacilli</taxon>
        <taxon>Bacillales</taxon>
        <taxon>Anoxybacillaceae</taxon>
        <taxon>Parageobacillus</taxon>
    </lineage>
</organism>
<comment type="caution">
    <text evidence="2">The sequence shown here is derived from an EMBL/GenBank/DDBJ whole genome shotgun (WGS) entry which is preliminary data.</text>
</comment>
<dbReference type="SUPFAM" id="SSF57997">
    <property type="entry name" value="Tropomyosin"/>
    <property type="match status" value="1"/>
</dbReference>
<evidence type="ECO:0000313" key="2">
    <source>
        <dbReference type="EMBL" id="EZP78405.1"/>
    </source>
</evidence>
<dbReference type="Proteomes" id="UP000023566">
    <property type="component" value="Chromosome"/>
</dbReference>
<dbReference type="AlphaFoldDB" id="A0ABC9VHS1"/>
<sequence>MVETLLQEILQEVKLTRNDIQTLSSRVDKLEKRMSRVEERLTVVEERVSAVEERLTAVEGRVSAVEERLSNLEGRVSNIEERLSALEKDMTVVKERLTNVENSIVVLDEKISETKAISEAVRHGQEVLAAKYDALSLDVHELKGKVTHLTNVLEDKVLPLLHDHESGIQVLNNRVFKVESVLQRLVSP</sequence>
<dbReference type="EMBL" id="AOTZ01000002">
    <property type="protein sequence ID" value="EZP78405.1"/>
    <property type="molecule type" value="Genomic_DNA"/>
</dbReference>
<keyword evidence="3" id="KW-1185">Reference proteome</keyword>
<evidence type="ECO:0000256" key="1">
    <source>
        <dbReference type="SAM" id="Coils"/>
    </source>
</evidence>
<accession>A0ABC9VHS1</accession>
<proteinExistence type="predicted"/>
<name>A0ABC9VHS1_9BACL</name>
<dbReference type="Gene3D" id="1.20.1260.80">
    <property type="match status" value="1"/>
</dbReference>
<keyword evidence="1" id="KW-0175">Coiled coil</keyword>
<protein>
    <submittedName>
        <fullName evidence="2">Coiled-coil protein</fullName>
    </submittedName>
</protein>
<dbReference type="RefSeq" id="WP_043903451.1">
    <property type="nucleotide sequence ID" value="NZ_CM002692.1"/>
</dbReference>
<gene>
    <name evidence="2" type="ORF">H839_01016</name>
</gene>
<evidence type="ECO:0000313" key="3">
    <source>
        <dbReference type="Proteomes" id="UP000023566"/>
    </source>
</evidence>
<dbReference type="Gene3D" id="1.20.5.1070">
    <property type="entry name" value="Head and neck region of the ectodomain of NDV fusion glycoprotein"/>
    <property type="match status" value="1"/>
</dbReference>
<feature type="coiled-coil region" evidence="1">
    <location>
        <begin position="6"/>
        <end position="103"/>
    </location>
</feature>